<evidence type="ECO:0000313" key="9">
    <source>
        <dbReference type="Proteomes" id="UP000292919"/>
    </source>
</evidence>
<evidence type="ECO:0000256" key="5">
    <source>
        <dbReference type="ARBA" id="ARBA00023235"/>
    </source>
</evidence>
<dbReference type="PANTHER" id="PTHR47245:SF1">
    <property type="entry name" value="FOLDASE PROTEIN PRSA"/>
    <property type="match status" value="1"/>
</dbReference>
<proteinExistence type="predicted"/>
<dbReference type="PANTHER" id="PTHR47245">
    <property type="entry name" value="PEPTIDYLPROLYL ISOMERASE"/>
    <property type="match status" value="1"/>
</dbReference>
<dbReference type="Proteomes" id="UP000292919">
    <property type="component" value="Unassembled WGS sequence"/>
</dbReference>
<dbReference type="GO" id="GO:0003755">
    <property type="term" value="F:peptidyl-prolyl cis-trans isomerase activity"/>
    <property type="evidence" value="ECO:0007669"/>
    <property type="project" value="UniProtKB-KW"/>
</dbReference>
<dbReference type="Gene3D" id="1.10.4030.10">
    <property type="entry name" value="Porin chaperone SurA, peptide-binding domain"/>
    <property type="match status" value="1"/>
</dbReference>
<comment type="caution">
    <text evidence="8">The sequence shown here is derived from an EMBL/GenBank/DDBJ whole genome shotgun (WGS) entry which is preliminary data.</text>
</comment>
<organism evidence="8 9">
    <name type="scientific">Desulfovibrio legallii</name>
    <dbReference type="NCBI Taxonomy" id="571438"/>
    <lineage>
        <taxon>Bacteria</taxon>
        <taxon>Pseudomonadati</taxon>
        <taxon>Thermodesulfobacteriota</taxon>
        <taxon>Desulfovibrionia</taxon>
        <taxon>Desulfovibrionales</taxon>
        <taxon>Desulfovibrionaceae</taxon>
        <taxon>Desulfovibrio</taxon>
    </lineage>
</organism>
<keyword evidence="4" id="KW-0697">Rotamase</keyword>
<protein>
    <recommendedName>
        <fullName evidence="2">peptidylprolyl isomerase</fullName>
        <ecNumber evidence="2">5.2.1.8</ecNumber>
    </recommendedName>
</protein>
<dbReference type="InterPro" id="IPR027304">
    <property type="entry name" value="Trigger_fact/SurA_dom_sf"/>
</dbReference>
<evidence type="ECO:0000256" key="6">
    <source>
        <dbReference type="SAM" id="MobiDB-lite"/>
    </source>
</evidence>
<dbReference type="EC" id="5.2.1.8" evidence="2"/>
<name>A0A6H3FFG9_9BACT</name>
<evidence type="ECO:0000256" key="4">
    <source>
        <dbReference type="ARBA" id="ARBA00023110"/>
    </source>
</evidence>
<feature type="region of interest" description="Disordered" evidence="6">
    <location>
        <begin position="312"/>
        <end position="333"/>
    </location>
</feature>
<reference evidence="8 9" key="1">
    <citation type="submission" date="2018-12" db="EMBL/GenBank/DDBJ databases">
        <title>First genome draft of Desulfovibrio legallis sp. nov.</title>
        <authorList>
            <person name="Ben Dhia O."/>
            <person name="Najjari A."/>
            <person name="Ferjani R."/>
            <person name="Fhoula I."/>
            <person name="Fardeau M.-L."/>
            <person name="Boudabbous A."/>
            <person name="Ouzari H.I."/>
        </authorList>
    </citation>
    <scope>NUCLEOTIDE SEQUENCE [LARGE SCALE GENOMIC DNA]</scope>
    <source>
        <strain evidence="8 9">H1T</strain>
    </source>
</reference>
<dbReference type="InterPro" id="IPR050245">
    <property type="entry name" value="PrsA_foldase"/>
</dbReference>
<dbReference type="SUPFAM" id="SSF109998">
    <property type="entry name" value="Triger factor/SurA peptide-binding domain-like"/>
    <property type="match status" value="1"/>
</dbReference>
<keyword evidence="5 8" id="KW-0413">Isomerase</keyword>
<accession>A0A6H3FFG9</accession>
<evidence type="ECO:0000256" key="3">
    <source>
        <dbReference type="ARBA" id="ARBA00022729"/>
    </source>
</evidence>
<evidence type="ECO:0000259" key="7">
    <source>
        <dbReference type="Pfam" id="PF13145"/>
    </source>
</evidence>
<dbReference type="EMBL" id="SIXC01000003">
    <property type="protein sequence ID" value="TBH81058.1"/>
    <property type="molecule type" value="Genomic_DNA"/>
</dbReference>
<evidence type="ECO:0000313" key="8">
    <source>
        <dbReference type="EMBL" id="TBH81058.1"/>
    </source>
</evidence>
<evidence type="ECO:0000256" key="1">
    <source>
        <dbReference type="ARBA" id="ARBA00000971"/>
    </source>
</evidence>
<dbReference type="Pfam" id="PF13145">
    <property type="entry name" value="Rotamase_2"/>
    <property type="match status" value="1"/>
</dbReference>
<dbReference type="AlphaFoldDB" id="A0A6H3FFG9"/>
<keyword evidence="3" id="KW-0732">Signal</keyword>
<comment type="catalytic activity">
    <reaction evidence="1">
        <text>[protein]-peptidylproline (omega=180) = [protein]-peptidylproline (omega=0)</text>
        <dbReference type="Rhea" id="RHEA:16237"/>
        <dbReference type="Rhea" id="RHEA-COMP:10747"/>
        <dbReference type="Rhea" id="RHEA-COMP:10748"/>
        <dbReference type="ChEBI" id="CHEBI:83833"/>
        <dbReference type="ChEBI" id="CHEBI:83834"/>
        <dbReference type="EC" id="5.2.1.8"/>
    </reaction>
</comment>
<sequence length="333" mass="36742">MIADPAVARRTRRAGFLLAAFCLCLALAGCLEARLPEGVVATVNGEPIFLRGLQALLDSRSATLGVLRRPSLEDMRRRYGEGLGSLIVCALVRQDLQRRQLAVSPEALEAAIDAVRRDYGGKEALDRYLADEALDAEQWRALMRDHLSLVQFEKLVLEPDIRVGLEEIRAYYQAHGADFQLPSLLAVCLVSADERAAVEGFCRALPRLPGREEEGAPYQCLEVRSEDLPAVWRKAVADLAPGQCAPPRKEEGAWRSVALMARKPAARMDLAEAYPLVERELREEKLDAAFLRWLEAALATARIRVAPDLKTDLVTPPSARKNGEEESGAEQVP</sequence>
<evidence type="ECO:0000256" key="2">
    <source>
        <dbReference type="ARBA" id="ARBA00013194"/>
    </source>
</evidence>
<feature type="domain" description="PpiC" evidence="7">
    <location>
        <begin position="166"/>
        <end position="274"/>
    </location>
</feature>
<dbReference type="RefSeq" id="WP_130957803.1">
    <property type="nucleotide sequence ID" value="NZ_JBHSHA010000020.1"/>
</dbReference>
<keyword evidence="9" id="KW-1185">Reference proteome</keyword>
<gene>
    <name evidence="8" type="ORF">EB812_02900</name>
</gene>
<dbReference type="InterPro" id="IPR000297">
    <property type="entry name" value="PPIase_PpiC"/>
</dbReference>